<comment type="subcellular location">
    <subcellularLocation>
        <location evidence="1">Nucleus</location>
    </subcellularLocation>
</comment>
<evidence type="ECO:0000256" key="5">
    <source>
        <dbReference type="ARBA" id="ARBA00022833"/>
    </source>
</evidence>
<feature type="compositionally biased region" description="Basic residues" evidence="11">
    <location>
        <begin position="516"/>
        <end position="533"/>
    </location>
</feature>
<feature type="domain" description="C2H2-type" evidence="12">
    <location>
        <begin position="771"/>
        <end position="798"/>
    </location>
</feature>
<evidence type="ECO:0000313" key="13">
    <source>
        <dbReference type="EnsemblMetazoa" id="G11050.2:cds"/>
    </source>
</evidence>
<feature type="compositionally biased region" description="Acidic residues" evidence="11">
    <location>
        <begin position="927"/>
        <end position="937"/>
    </location>
</feature>
<feature type="region of interest" description="Disordered" evidence="11">
    <location>
        <begin position="501"/>
        <end position="572"/>
    </location>
</feature>
<feature type="region of interest" description="Disordered" evidence="11">
    <location>
        <begin position="1"/>
        <end position="50"/>
    </location>
</feature>
<feature type="compositionally biased region" description="Basic and acidic residues" evidence="11">
    <location>
        <begin position="535"/>
        <end position="544"/>
    </location>
</feature>
<keyword evidence="5" id="KW-0862">Zinc</keyword>
<feature type="compositionally biased region" description="Acidic residues" evidence="11">
    <location>
        <begin position="908"/>
        <end position="920"/>
    </location>
</feature>
<dbReference type="Gene3D" id="3.30.160.60">
    <property type="entry name" value="Classic Zinc Finger"/>
    <property type="match status" value="10"/>
</dbReference>
<feature type="compositionally biased region" description="Acidic residues" evidence="11">
    <location>
        <begin position="460"/>
        <end position="485"/>
    </location>
</feature>
<organism evidence="13 14">
    <name type="scientific">Magallana gigas</name>
    <name type="common">Pacific oyster</name>
    <name type="synonym">Crassostrea gigas</name>
    <dbReference type="NCBI Taxonomy" id="29159"/>
    <lineage>
        <taxon>Eukaryota</taxon>
        <taxon>Metazoa</taxon>
        <taxon>Spiralia</taxon>
        <taxon>Lophotrochozoa</taxon>
        <taxon>Mollusca</taxon>
        <taxon>Bivalvia</taxon>
        <taxon>Autobranchia</taxon>
        <taxon>Pteriomorphia</taxon>
        <taxon>Ostreida</taxon>
        <taxon>Ostreoidea</taxon>
        <taxon>Ostreidae</taxon>
        <taxon>Magallana</taxon>
    </lineage>
</organism>
<proteinExistence type="predicted"/>
<dbReference type="GO" id="GO:0000977">
    <property type="term" value="F:RNA polymerase II transcription regulatory region sequence-specific DNA binding"/>
    <property type="evidence" value="ECO:0007669"/>
    <property type="project" value="TreeGrafter"/>
</dbReference>
<feature type="domain" description="C2H2-type" evidence="12">
    <location>
        <begin position="687"/>
        <end position="714"/>
    </location>
</feature>
<name>A0A8W8HTV6_MAGGI</name>
<dbReference type="Pfam" id="PF00096">
    <property type="entry name" value="zf-C2H2"/>
    <property type="match status" value="9"/>
</dbReference>
<evidence type="ECO:0000256" key="1">
    <source>
        <dbReference type="ARBA" id="ARBA00004123"/>
    </source>
</evidence>
<dbReference type="AlphaFoldDB" id="A0A8W8HTV6"/>
<evidence type="ECO:0000256" key="6">
    <source>
        <dbReference type="ARBA" id="ARBA00023015"/>
    </source>
</evidence>
<dbReference type="OMA" id="MCDKKFV"/>
<dbReference type="PROSITE" id="PS50157">
    <property type="entry name" value="ZINC_FINGER_C2H2_2"/>
    <property type="match status" value="11"/>
</dbReference>
<evidence type="ECO:0000256" key="2">
    <source>
        <dbReference type="ARBA" id="ARBA00022723"/>
    </source>
</evidence>
<evidence type="ECO:0000256" key="8">
    <source>
        <dbReference type="ARBA" id="ARBA00023163"/>
    </source>
</evidence>
<dbReference type="GO" id="GO:0008270">
    <property type="term" value="F:zinc ion binding"/>
    <property type="evidence" value="ECO:0007669"/>
    <property type="project" value="UniProtKB-KW"/>
</dbReference>
<dbReference type="GO" id="GO:0005634">
    <property type="term" value="C:nucleus"/>
    <property type="evidence" value="ECO:0007669"/>
    <property type="project" value="UniProtKB-SubCell"/>
</dbReference>
<dbReference type="EnsemblMetazoa" id="G11050.1">
    <property type="protein sequence ID" value="G11050.1:cds"/>
    <property type="gene ID" value="G11050"/>
</dbReference>
<keyword evidence="7" id="KW-0238">DNA-binding</keyword>
<keyword evidence="3" id="KW-0677">Repeat</keyword>
<dbReference type="EnsemblMetazoa" id="G11050.2">
    <property type="protein sequence ID" value="G11050.2:cds"/>
    <property type="gene ID" value="G11050"/>
</dbReference>
<evidence type="ECO:0000256" key="3">
    <source>
        <dbReference type="ARBA" id="ARBA00022737"/>
    </source>
</evidence>
<feature type="compositionally biased region" description="Low complexity" evidence="11">
    <location>
        <begin position="284"/>
        <end position="301"/>
    </location>
</feature>
<feature type="domain" description="C2H2-type" evidence="12">
    <location>
        <begin position="633"/>
        <end position="660"/>
    </location>
</feature>
<feature type="domain" description="C2H2-type" evidence="12">
    <location>
        <begin position="841"/>
        <end position="868"/>
    </location>
</feature>
<dbReference type="InterPro" id="IPR036236">
    <property type="entry name" value="Znf_C2H2_sf"/>
</dbReference>
<keyword evidence="2" id="KW-0479">Metal-binding</keyword>
<feature type="domain" description="C2H2-type" evidence="12">
    <location>
        <begin position="80"/>
        <end position="107"/>
    </location>
</feature>
<feature type="compositionally biased region" description="Polar residues" evidence="11">
    <location>
        <begin position="379"/>
        <end position="415"/>
    </location>
</feature>
<feature type="domain" description="C2H2-type" evidence="12">
    <location>
        <begin position="605"/>
        <end position="632"/>
    </location>
</feature>
<dbReference type="OrthoDB" id="8117402at2759"/>
<feature type="region of interest" description="Disordered" evidence="11">
    <location>
        <begin position="904"/>
        <end position="998"/>
    </location>
</feature>
<feature type="compositionally biased region" description="Basic residues" evidence="11">
    <location>
        <begin position="10"/>
        <end position="20"/>
    </location>
</feature>
<dbReference type="SMART" id="SM00355">
    <property type="entry name" value="ZnF_C2H2"/>
    <property type="match status" value="13"/>
</dbReference>
<keyword evidence="14" id="KW-1185">Reference proteome</keyword>
<dbReference type="InterPro" id="IPR013087">
    <property type="entry name" value="Znf_C2H2_type"/>
</dbReference>
<feature type="domain" description="C2H2-type" evidence="12">
    <location>
        <begin position="52"/>
        <end position="79"/>
    </location>
</feature>
<dbReference type="PANTHER" id="PTHR24381">
    <property type="entry name" value="ZINC FINGER PROTEIN"/>
    <property type="match status" value="1"/>
</dbReference>
<evidence type="ECO:0000256" key="4">
    <source>
        <dbReference type="ARBA" id="ARBA00022771"/>
    </source>
</evidence>
<feature type="domain" description="C2H2-type" evidence="12">
    <location>
        <begin position="743"/>
        <end position="765"/>
    </location>
</feature>
<accession>A0A8W8HTV6</accession>
<keyword evidence="8" id="KW-0804">Transcription</keyword>
<reference evidence="13" key="1">
    <citation type="submission" date="2022-08" db="UniProtKB">
        <authorList>
            <consortium name="EnsemblMetazoa"/>
        </authorList>
    </citation>
    <scope>IDENTIFICATION</scope>
    <source>
        <strain evidence="13">05x7-T-G4-1.051#20</strain>
    </source>
</reference>
<dbReference type="FunFam" id="3.30.160.60:FF:000100">
    <property type="entry name" value="Zinc finger 45-like"/>
    <property type="match status" value="1"/>
</dbReference>
<feature type="compositionally biased region" description="Acidic residues" evidence="11">
    <location>
        <begin position="964"/>
        <end position="975"/>
    </location>
</feature>
<evidence type="ECO:0000259" key="12">
    <source>
        <dbReference type="PROSITE" id="PS50157"/>
    </source>
</evidence>
<feature type="domain" description="C2H2-type" evidence="12">
    <location>
        <begin position="813"/>
        <end position="840"/>
    </location>
</feature>
<keyword evidence="6" id="KW-0805">Transcription regulation</keyword>
<feature type="domain" description="C2H2-type" evidence="12">
    <location>
        <begin position="134"/>
        <end position="156"/>
    </location>
</feature>
<feature type="region of interest" description="Disordered" evidence="11">
    <location>
        <begin position="263"/>
        <end position="322"/>
    </location>
</feature>
<dbReference type="SUPFAM" id="SSF57667">
    <property type="entry name" value="beta-beta-alpha zinc fingers"/>
    <property type="match status" value="6"/>
</dbReference>
<evidence type="ECO:0000256" key="9">
    <source>
        <dbReference type="ARBA" id="ARBA00023242"/>
    </source>
</evidence>
<dbReference type="PANTHER" id="PTHR24381:SF393">
    <property type="entry name" value="CHROMATIN-LINKED ADAPTOR FOR MSL PROTEINS, ISOFORM B"/>
    <property type="match status" value="1"/>
</dbReference>
<feature type="compositionally biased region" description="Polar residues" evidence="11">
    <location>
        <begin position="983"/>
        <end position="998"/>
    </location>
</feature>
<dbReference type="FunFam" id="3.30.160.60:FF:000149">
    <property type="entry name" value="Zinc finger protein 569"/>
    <property type="match status" value="1"/>
</dbReference>
<keyword evidence="4 10" id="KW-0863">Zinc-finger</keyword>
<dbReference type="FunFam" id="3.30.160.60:FF:000624">
    <property type="entry name" value="zinc finger protein 697"/>
    <property type="match status" value="2"/>
</dbReference>
<feature type="compositionally biased region" description="Basic and acidic residues" evidence="11">
    <location>
        <begin position="501"/>
        <end position="515"/>
    </location>
</feature>
<dbReference type="FunFam" id="3.30.160.60:FF:000446">
    <property type="entry name" value="Zinc finger protein"/>
    <property type="match status" value="1"/>
</dbReference>
<sequence length="998" mass="113964">MEESEEIKKETKRRNPKRKSAITTEKEKKDADESAGEIKFPKPPRKRKPQSFMCEECGKLFNRADLLRNHKRVHTGDKPFTCEVCGDKFREQGHLRRHMTRHTGKKPYQCYICGKELNSSLAKHLRRHLNDRQFSCVLCDKKFVSGFELKQHILTHKKGTFQENSKRGTPSLHKREPKLYKAVDAPAIPGGPLIAIPATQQEMMEANIASVQETSFPFHRSLAVPQGDQLTMNQINDHPDPALVNWDYLSYAAAVELTQATPTQPLKAKASGRKRLSDLSWDVSQSNQKLSQQHQQAATQPDAKEVLQPPAEGEKNGTVNESDEIQKCEELAKSNENHHKESEMDVQNQSVTDKEQEVQSVPVTHPNENAEERIESLACPSTCSSQEQTPPKSTEEQTPPISTEEQTETPPISTENEIKETQSDSFTKVKHLTISVKEEPLDVDTENSARLENVINGEGLSDDDNFPPDFSDQDDSGSITDDYEAEVYFQKLDDSVLEEKIQEDKDWTPELDGSKKSLKVKIKTPKRASKQKASKQGDETEVPKKRGRKRKKTEEVEEGEEEEEEEEELPTTVCTDSNTLFVISPDKKDASGSKKKRSSKKDQVFVCEECGKVFFRNDLLKNHMRVHTGDKPFTCEVCGESFRESGHLRRHMTRHTGKKPYKCDLCGKELNSSLAKHLKRHMNDRQFPCTMCDKKFVSGFELKHHMIIHNTSDHIPCHICGRKFSHTNILQRHMLTHSDNRPFPCPDCDKSYKCKQDLDRHRSIHKEVFTATCHICGKQFCQDRYLYRHLKRHQQLKEEGIDETERSTKFKPFFCEVCHQRFTTAPNLKQHMHLHFSTEKFACYLCSKMFTQKRYLQRHIRRHKQNRIKGFPSSIDDTDLLMGHMVATFNEQGSKMRADKVVGSTEFEGPDSPDSLEEGEVLNQSTDDQEVNTEPEPEPPGGQEHLSKPVFPSADSEFPAYENDGADSDGSEEEGVIPPNYLNIMTQPPSVALAQPQT</sequence>
<feature type="domain" description="C2H2-type" evidence="12">
    <location>
        <begin position="715"/>
        <end position="742"/>
    </location>
</feature>
<keyword evidence="9" id="KW-0539">Nucleus</keyword>
<evidence type="ECO:0000313" key="14">
    <source>
        <dbReference type="Proteomes" id="UP000005408"/>
    </source>
</evidence>
<protein>
    <recommendedName>
        <fullName evidence="12">C2H2-type domain-containing protein</fullName>
    </recommendedName>
</protein>
<feature type="region of interest" description="Disordered" evidence="11">
    <location>
        <begin position="453"/>
        <end position="485"/>
    </location>
</feature>
<evidence type="ECO:0000256" key="10">
    <source>
        <dbReference type="PROSITE-ProRule" id="PRU00042"/>
    </source>
</evidence>
<dbReference type="Proteomes" id="UP000005408">
    <property type="component" value="Unassembled WGS sequence"/>
</dbReference>
<evidence type="ECO:0000256" key="7">
    <source>
        <dbReference type="ARBA" id="ARBA00023125"/>
    </source>
</evidence>
<dbReference type="PROSITE" id="PS00028">
    <property type="entry name" value="ZINC_FINGER_C2H2_1"/>
    <property type="match status" value="11"/>
</dbReference>
<feature type="region of interest" description="Disordered" evidence="11">
    <location>
        <begin position="335"/>
        <end position="425"/>
    </location>
</feature>
<dbReference type="GO" id="GO:0000981">
    <property type="term" value="F:DNA-binding transcription factor activity, RNA polymerase II-specific"/>
    <property type="evidence" value="ECO:0007669"/>
    <property type="project" value="TreeGrafter"/>
</dbReference>
<evidence type="ECO:0000256" key="11">
    <source>
        <dbReference type="SAM" id="MobiDB-lite"/>
    </source>
</evidence>
<feature type="compositionally biased region" description="Acidic residues" evidence="11">
    <location>
        <begin position="555"/>
        <end position="569"/>
    </location>
</feature>